<dbReference type="GO" id="GO:0016616">
    <property type="term" value="F:oxidoreductase activity, acting on the CH-OH group of donors, NAD or NADP as acceptor"/>
    <property type="evidence" value="ECO:0007669"/>
    <property type="project" value="UniProtKB-ARBA"/>
</dbReference>
<dbReference type="EMBL" id="BMGG01000006">
    <property type="protein sequence ID" value="GGC75658.1"/>
    <property type="molecule type" value="Genomic_DNA"/>
</dbReference>
<dbReference type="SMART" id="SM00822">
    <property type="entry name" value="PKS_KR"/>
    <property type="match status" value="1"/>
</dbReference>
<dbReference type="FunFam" id="3.40.50.720:FF:000047">
    <property type="entry name" value="NADP-dependent L-serine/L-allo-threonine dehydrogenase"/>
    <property type="match status" value="1"/>
</dbReference>
<evidence type="ECO:0000256" key="3">
    <source>
        <dbReference type="RuleBase" id="RU000363"/>
    </source>
</evidence>
<protein>
    <submittedName>
        <fullName evidence="5">Oxidoreductase</fullName>
    </submittedName>
</protein>
<dbReference type="Proteomes" id="UP000637002">
    <property type="component" value="Unassembled WGS sequence"/>
</dbReference>
<dbReference type="SUPFAM" id="SSF51735">
    <property type="entry name" value="NAD(P)-binding Rossmann-fold domains"/>
    <property type="match status" value="1"/>
</dbReference>
<reference evidence="5" key="2">
    <citation type="submission" date="2020-09" db="EMBL/GenBank/DDBJ databases">
        <authorList>
            <person name="Sun Q."/>
            <person name="Zhou Y."/>
        </authorList>
    </citation>
    <scope>NUCLEOTIDE SEQUENCE</scope>
    <source>
        <strain evidence="5">CGMCC 1.12919</strain>
    </source>
</reference>
<reference evidence="5" key="1">
    <citation type="journal article" date="2014" name="Int. J. Syst. Evol. Microbiol.">
        <title>Complete genome sequence of Corynebacterium casei LMG S-19264T (=DSM 44701T), isolated from a smear-ripened cheese.</title>
        <authorList>
            <consortium name="US DOE Joint Genome Institute (JGI-PGF)"/>
            <person name="Walter F."/>
            <person name="Albersmeier A."/>
            <person name="Kalinowski J."/>
            <person name="Ruckert C."/>
        </authorList>
    </citation>
    <scope>NUCLEOTIDE SEQUENCE</scope>
    <source>
        <strain evidence="5">CGMCC 1.12919</strain>
    </source>
</reference>
<dbReference type="PANTHER" id="PTHR43115">
    <property type="entry name" value="DEHYDROGENASE/REDUCTASE SDR FAMILY MEMBER 11"/>
    <property type="match status" value="1"/>
</dbReference>
<organism evidence="5 6">
    <name type="scientific">Chelatococcus reniformis</name>
    <dbReference type="NCBI Taxonomy" id="1494448"/>
    <lineage>
        <taxon>Bacteria</taxon>
        <taxon>Pseudomonadati</taxon>
        <taxon>Pseudomonadota</taxon>
        <taxon>Alphaproteobacteria</taxon>
        <taxon>Hyphomicrobiales</taxon>
        <taxon>Chelatococcaceae</taxon>
        <taxon>Chelatococcus</taxon>
    </lineage>
</organism>
<proteinExistence type="inferred from homology"/>
<evidence type="ECO:0000259" key="4">
    <source>
        <dbReference type="SMART" id="SM00822"/>
    </source>
</evidence>
<dbReference type="PANTHER" id="PTHR43115:SF4">
    <property type="entry name" value="DEHYDROGENASE_REDUCTASE SDR FAMILY MEMBER 11"/>
    <property type="match status" value="1"/>
</dbReference>
<accession>A0A916UKJ8</accession>
<evidence type="ECO:0000256" key="1">
    <source>
        <dbReference type="ARBA" id="ARBA00006484"/>
    </source>
</evidence>
<sequence length="241" mass="25331">MTVDKIVLVTGASSGIGAGIARELAAAGARVMLGARRTERLEALAREIRAQGGEAQVRRLDVTDRDDVAAFADTARQTWGPVDVIVNNAGVMPLSLMASLKVDEWDRMVDVNIKGVLYGIAAVLPEMVARKAGHIVNIASIGALAVSPTAAVYCATKFAVRAISDGLRQEHRDLRVTCVHPGVVESELADSITDPAAAAAMKTYRAVALQPAAIGRAVRFAVEQPDDVDVSEIVVRPTAAA</sequence>
<dbReference type="AlphaFoldDB" id="A0A916UKJ8"/>
<dbReference type="PROSITE" id="PS00061">
    <property type="entry name" value="ADH_SHORT"/>
    <property type="match status" value="1"/>
</dbReference>
<dbReference type="InterPro" id="IPR020904">
    <property type="entry name" value="Sc_DH/Rdtase_CS"/>
</dbReference>
<keyword evidence="2" id="KW-0560">Oxidoreductase</keyword>
<evidence type="ECO:0000256" key="2">
    <source>
        <dbReference type="ARBA" id="ARBA00023002"/>
    </source>
</evidence>
<evidence type="ECO:0000313" key="6">
    <source>
        <dbReference type="Proteomes" id="UP000637002"/>
    </source>
</evidence>
<feature type="domain" description="Ketoreductase" evidence="4">
    <location>
        <begin position="5"/>
        <end position="195"/>
    </location>
</feature>
<dbReference type="InterPro" id="IPR002347">
    <property type="entry name" value="SDR_fam"/>
</dbReference>
<gene>
    <name evidence="5" type="ORF">GCM10010994_37660</name>
</gene>
<evidence type="ECO:0000313" key="5">
    <source>
        <dbReference type="EMBL" id="GGC75658.1"/>
    </source>
</evidence>
<name>A0A916UKJ8_9HYPH</name>
<dbReference type="Pfam" id="PF00106">
    <property type="entry name" value="adh_short"/>
    <property type="match status" value="1"/>
</dbReference>
<dbReference type="PRINTS" id="PR00081">
    <property type="entry name" value="GDHRDH"/>
</dbReference>
<keyword evidence="6" id="KW-1185">Reference proteome</keyword>
<dbReference type="PRINTS" id="PR00080">
    <property type="entry name" value="SDRFAMILY"/>
</dbReference>
<dbReference type="Gene3D" id="3.40.50.720">
    <property type="entry name" value="NAD(P)-binding Rossmann-like Domain"/>
    <property type="match status" value="1"/>
</dbReference>
<comment type="similarity">
    <text evidence="1 3">Belongs to the short-chain dehydrogenases/reductases (SDR) family.</text>
</comment>
<dbReference type="RefSeq" id="WP_188610707.1">
    <property type="nucleotide sequence ID" value="NZ_BMGG01000006.1"/>
</dbReference>
<dbReference type="InterPro" id="IPR057326">
    <property type="entry name" value="KR_dom"/>
</dbReference>
<dbReference type="InterPro" id="IPR036291">
    <property type="entry name" value="NAD(P)-bd_dom_sf"/>
</dbReference>
<comment type="caution">
    <text evidence="5">The sequence shown here is derived from an EMBL/GenBank/DDBJ whole genome shotgun (WGS) entry which is preliminary data.</text>
</comment>